<dbReference type="PIRSF" id="PIRSF010372">
    <property type="entry name" value="PaiB"/>
    <property type="match status" value="1"/>
</dbReference>
<dbReference type="InterPro" id="IPR007396">
    <property type="entry name" value="TR_PAI2-type"/>
</dbReference>
<dbReference type="Pfam" id="PF04299">
    <property type="entry name" value="FMN_bind_2"/>
    <property type="match status" value="1"/>
</dbReference>
<accession>A0A2T2WSD1</accession>
<dbReference type="Gene3D" id="2.30.110.10">
    <property type="entry name" value="Electron Transport, Fmn-binding Protein, Chain A"/>
    <property type="match status" value="1"/>
</dbReference>
<sequence>MYIPNHFRMRNMDDIIELIRNNGFGILITADGEQPLATHLPFFYDSERHALFAHMARANTQWRHLDGQTVLVIFSGPHAYISSEWYQLPEMVPTWNYTAVHVYGKANVIDDEDKIREILDKLVAFYDPGSRLPEQAHDPFYEKMLKGIVGFRIDITDIQGAAKMSQNKPLEARLHVVEKLKERGTNGDYNVAESMVKELKRAGDERSGETV</sequence>
<protein>
    <submittedName>
        <fullName evidence="1">Transcriptional regulator</fullName>
    </submittedName>
</protein>
<dbReference type="InterPro" id="IPR012349">
    <property type="entry name" value="Split_barrel_FMN-bd"/>
</dbReference>
<evidence type="ECO:0000313" key="1">
    <source>
        <dbReference type="EMBL" id="PSR25103.1"/>
    </source>
</evidence>
<evidence type="ECO:0000313" key="2">
    <source>
        <dbReference type="Proteomes" id="UP000242699"/>
    </source>
</evidence>
<name>A0A2T2WSD1_9FIRM</name>
<dbReference type="Proteomes" id="UP000242699">
    <property type="component" value="Unassembled WGS sequence"/>
</dbReference>
<reference evidence="1 2" key="1">
    <citation type="journal article" date="2014" name="BMC Genomics">
        <title>Comparison of environmental and isolate Sulfobacillus genomes reveals diverse carbon, sulfur, nitrogen, and hydrogen metabolisms.</title>
        <authorList>
            <person name="Justice N.B."/>
            <person name="Norman A."/>
            <person name="Brown C.T."/>
            <person name="Singh A."/>
            <person name="Thomas B.C."/>
            <person name="Banfield J.F."/>
        </authorList>
    </citation>
    <scope>NUCLEOTIDE SEQUENCE [LARGE SCALE GENOMIC DNA]</scope>
    <source>
        <strain evidence="1">AMDSBA1</strain>
    </source>
</reference>
<dbReference type="AlphaFoldDB" id="A0A2T2WSD1"/>
<gene>
    <name evidence="1" type="ORF">C7B43_17555</name>
</gene>
<proteinExistence type="predicted"/>
<organism evidence="1 2">
    <name type="scientific">Sulfobacillus benefaciens</name>
    <dbReference type="NCBI Taxonomy" id="453960"/>
    <lineage>
        <taxon>Bacteria</taxon>
        <taxon>Bacillati</taxon>
        <taxon>Bacillota</taxon>
        <taxon>Clostridia</taxon>
        <taxon>Eubacteriales</taxon>
        <taxon>Clostridiales Family XVII. Incertae Sedis</taxon>
        <taxon>Sulfobacillus</taxon>
    </lineage>
</organism>
<dbReference type="EMBL" id="PXYT01000060">
    <property type="protein sequence ID" value="PSR25103.1"/>
    <property type="molecule type" value="Genomic_DNA"/>
</dbReference>
<dbReference type="PANTHER" id="PTHR35802">
    <property type="entry name" value="PROTEASE SYNTHASE AND SPORULATION PROTEIN PAI 2"/>
    <property type="match status" value="1"/>
</dbReference>
<dbReference type="PANTHER" id="PTHR35802:SF1">
    <property type="entry name" value="PROTEASE SYNTHASE AND SPORULATION PROTEIN PAI 2"/>
    <property type="match status" value="1"/>
</dbReference>
<comment type="caution">
    <text evidence="1">The sequence shown here is derived from an EMBL/GenBank/DDBJ whole genome shotgun (WGS) entry which is preliminary data.</text>
</comment>
<dbReference type="SUPFAM" id="SSF50475">
    <property type="entry name" value="FMN-binding split barrel"/>
    <property type="match status" value="1"/>
</dbReference>